<proteinExistence type="predicted"/>
<gene>
    <name evidence="1" type="ORF">ALECFALPRED_011155</name>
</gene>
<dbReference type="AlphaFoldDB" id="A0A8H3PL24"/>
<comment type="caution">
    <text evidence="1">The sequence shown here is derived from an EMBL/GenBank/DDBJ whole genome shotgun (WGS) entry which is preliminary data.</text>
</comment>
<dbReference type="Proteomes" id="UP000664203">
    <property type="component" value="Unassembled WGS sequence"/>
</dbReference>
<accession>A0A8H3PL24</accession>
<evidence type="ECO:0000313" key="2">
    <source>
        <dbReference type="Proteomes" id="UP000664203"/>
    </source>
</evidence>
<name>A0A8H3PL24_9LECA</name>
<protein>
    <submittedName>
        <fullName evidence="1">Uncharacterized protein</fullName>
    </submittedName>
</protein>
<sequence length="107" mass="12023">MSLNARQRSQYCHSQSDLKEPIIFPDSATAASPDTCDGQCREYDVWMHASGDVRTRWEERRQSREEAALELESIGKEGVSPVVLKAVEDGADRGSSQQKVLRGKWRG</sequence>
<evidence type="ECO:0000313" key="1">
    <source>
        <dbReference type="EMBL" id="CAF9943369.1"/>
    </source>
</evidence>
<keyword evidence="2" id="KW-1185">Reference proteome</keyword>
<reference evidence="1" key="1">
    <citation type="submission" date="2021-03" db="EMBL/GenBank/DDBJ databases">
        <authorList>
            <person name="Tagirdzhanova G."/>
        </authorList>
    </citation>
    <scope>NUCLEOTIDE SEQUENCE</scope>
</reference>
<dbReference type="EMBL" id="CAJPDR010000998">
    <property type="protein sequence ID" value="CAF9943369.1"/>
    <property type="molecule type" value="Genomic_DNA"/>
</dbReference>
<organism evidence="1 2">
    <name type="scientific">Alectoria fallacina</name>
    <dbReference type="NCBI Taxonomy" id="1903189"/>
    <lineage>
        <taxon>Eukaryota</taxon>
        <taxon>Fungi</taxon>
        <taxon>Dikarya</taxon>
        <taxon>Ascomycota</taxon>
        <taxon>Pezizomycotina</taxon>
        <taxon>Lecanoromycetes</taxon>
        <taxon>OSLEUM clade</taxon>
        <taxon>Lecanoromycetidae</taxon>
        <taxon>Lecanorales</taxon>
        <taxon>Lecanorineae</taxon>
        <taxon>Parmeliaceae</taxon>
        <taxon>Alectoria</taxon>
    </lineage>
</organism>